<proteinExistence type="predicted"/>
<sequence>MELRDALVQITEIRSQIARTEVFRGYRSLTVGFSGALGILAACYQARAIPDPAAEPERYLRLWVGVAAISLIVVIAEMVWRCWQTISPRAVRLTWLAVEQFAPCLIAGGLVTAILPSVAPDLLWLMPSLWAMLFSLGVFASSRLLPRPTIAVAAWYLLAGVSMLALGPEQFTLSPGLMGITFGGGQLLASIILYWTLERNHGQA</sequence>
<dbReference type="AlphaFoldDB" id="A0A1I3FY93"/>
<keyword evidence="3" id="KW-1185">Reference proteome</keyword>
<dbReference type="RefSeq" id="WP_092049468.1">
    <property type="nucleotide sequence ID" value="NZ_FOQD01000006.1"/>
</dbReference>
<keyword evidence="1" id="KW-0812">Transmembrane</keyword>
<gene>
    <name evidence="2" type="ORF">SAMN05421753_10689</name>
</gene>
<dbReference type="Proteomes" id="UP000199518">
    <property type="component" value="Unassembled WGS sequence"/>
</dbReference>
<organism evidence="2 3">
    <name type="scientific">Planctomicrobium piriforme</name>
    <dbReference type="NCBI Taxonomy" id="1576369"/>
    <lineage>
        <taxon>Bacteria</taxon>
        <taxon>Pseudomonadati</taxon>
        <taxon>Planctomycetota</taxon>
        <taxon>Planctomycetia</taxon>
        <taxon>Planctomycetales</taxon>
        <taxon>Planctomycetaceae</taxon>
        <taxon>Planctomicrobium</taxon>
    </lineage>
</organism>
<keyword evidence="1" id="KW-0472">Membrane</keyword>
<dbReference type="OrthoDB" id="5624959at2"/>
<reference evidence="3" key="1">
    <citation type="submission" date="2016-10" db="EMBL/GenBank/DDBJ databases">
        <authorList>
            <person name="Varghese N."/>
            <person name="Submissions S."/>
        </authorList>
    </citation>
    <scope>NUCLEOTIDE SEQUENCE [LARGE SCALE GENOMIC DNA]</scope>
    <source>
        <strain evidence="3">DSM 26348</strain>
    </source>
</reference>
<accession>A0A1I3FY93</accession>
<feature type="transmembrane region" description="Helical" evidence="1">
    <location>
        <begin position="122"/>
        <end position="142"/>
    </location>
</feature>
<keyword evidence="1" id="KW-1133">Transmembrane helix</keyword>
<evidence type="ECO:0000256" key="1">
    <source>
        <dbReference type="SAM" id="Phobius"/>
    </source>
</evidence>
<feature type="transmembrane region" description="Helical" evidence="1">
    <location>
        <begin position="62"/>
        <end position="83"/>
    </location>
</feature>
<evidence type="ECO:0000313" key="3">
    <source>
        <dbReference type="Proteomes" id="UP000199518"/>
    </source>
</evidence>
<evidence type="ECO:0000313" key="2">
    <source>
        <dbReference type="EMBL" id="SFI16213.1"/>
    </source>
</evidence>
<feature type="transmembrane region" description="Helical" evidence="1">
    <location>
        <begin position="29"/>
        <end position="50"/>
    </location>
</feature>
<dbReference type="EMBL" id="FOQD01000006">
    <property type="protein sequence ID" value="SFI16213.1"/>
    <property type="molecule type" value="Genomic_DNA"/>
</dbReference>
<name>A0A1I3FY93_9PLAN</name>
<protein>
    <submittedName>
        <fullName evidence="2">Uncharacterized protein</fullName>
    </submittedName>
</protein>
<feature type="transmembrane region" description="Helical" evidence="1">
    <location>
        <begin position="173"/>
        <end position="197"/>
    </location>
</feature>
<feature type="transmembrane region" description="Helical" evidence="1">
    <location>
        <begin position="149"/>
        <end position="167"/>
    </location>
</feature>
<feature type="transmembrane region" description="Helical" evidence="1">
    <location>
        <begin position="95"/>
        <end position="116"/>
    </location>
</feature>
<dbReference type="STRING" id="1576369.SAMN05421753_10689"/>